<evidence type="ECO:0000256" key="6">
    <source>
        <dbReference type="ARBA" id="ARBA00022691"/>
    </source>
</evidence>
<evidence type="ECO:0000313" key="8">
    <source>
        <dbReference type="EMBL" id="HHJ80699.1"/>
    </source>
</evidence>
<dbReference type="EC" id="2.1.1.77" evidence="7"/>
<dbReference type="SUPFAM" id="SSF53335">
    <property type="entry name" value="S-adenosyl-L-methionine-dependent methyltransferases"/>
    <property type="match status" value="1"/>
</dbReference>
<dbReference type="GO" id="GO:0032259">
    <property type="term" value="P:methylation"/>
    <property type="evidence" value="ECO:0007669"/>
    <property type="project" value="UniProtKB-KW"/>
</dbReference>
<dbReference type="NCBIfam" id="TIGR00080">
    <property type="entry name" value="pimt"/>
    <property type="match status" value="1"/>
</dbReference>
<dbReference type="HAMAP" id="MF_00090">
    <property type="entry name" value="PIMT"/>
    <property type="match status" value="1"/>
</dbReference>
<evidence type="ECO:0000256" key="5">
    <source>
        <dbReference type="ARBA" id="ARBA00022679"/>
    </source>
</evidence>
<proteinExistence type="inferred from homology"/>
<comment type="function">
    <text evidence="7">Catalyzes the methyl esterification of L-isoaspartyl residues in peptides and proteins that result from spontaneous decomposition of normal L-aspartyl and L-asparaginyl residues. It plays a role in the repair and/or degradation of damaged proteins.</text>
</comment>
<keyword evidence="3 7" id="KW-0963">Cytoplasm</keyword>
<dbReference type="GO" id="GO:0005737">
    <property type="term" value="C:cytoplasm"/>
    <property type="evidence" value="ECO:0007669"/>
    <property type="project" value="UniProtKB-SubCell"/>
</dbReference>
<dbReference type="InterPro" id="IPR000682">
    <property type="entry name" value="PCMT"/>
</dbReference>
<comment type="caution">
    <text evidence="8">The sequence shown here is derived from an EMBL/GenBank/DDBJ whole genome shotgun (WGS) entry which is preliminary data.</text>
</comment>
<keyword evidence="4 7" id="KW-0489">Methyltransferase</keyword>
<evidence type="ECO:0000256" key="7">
    <source>
        <dbReference type="HAMAP-Rule" id="MF_00090"/>
    </source>
</evidence>
<dbReference type="NCBIfam" id="NF001453">
    <property type="entry name" value="PRK00312.1"/>
    <property type="match status" value="1"/>
</dbReference>
<comment type="subcellular location">
    <subcellularLocation>
        <location evidence="1 7">Cytoplasm</location>
    </subcellularLocation>
</comment>
<keyword evidence="5 7" id="KW-0808">Transferase</keyword>
<dbReference type="PROSITE" id="PS01279">
    <property type="entry name" value="PCMT"/>
    <property type="match status" value="1"/>
</dbReference>
<dbReference type="PANTHER" id="PTHR11579:SF0">
    <property type="entry name" value="PROTEIN-L-ISOASPARTATE(D-ASPARTATE) O-METHYLTRANSFERASE"/>
    <property type="match status" value="1"/>
</dbReference>
<evidence type="ECO:0000256" key="2">
    <source>
        <dbReference type="ARBA" id="ARBA00005369"/>
    </source>
</evidence>
<keyword evidence="6 7" id="KW-0949">S-adenosyl-L-methionine</keyword>
<protein>
    <recommendedName>
        <fullName evidence="7">Protein-L-isoaspartate O-methyltransferase</fullName>
        <ecNumber evidence="7">2.1.1.77</ecNumber>
    </recommendedName>
    <alternativeName>
        <fullName evidence="7">L-isoaspartyl protein carboxyl methyltransferase</fullName>
    </alternativeName>
    <alternativeName>
        <fullName evidence="7">Protein L-isoaspartyl methyltransferase</fullName>
    </alternativeName>
    <alternativeName>
        <fullName evidence="7">Protein-beta-aspartate methyltransferase</fullName>
        <shortName evidence="7">PIMT</shortName>
    </alternativeName>
</protein>
<dbReference type="InterPro" id="IPR029063">
    <property type="entry name" value="SAM-dependent_MTases_sf"/>
</dbReference>
<organism evidence="8">
    <name type="scientific">Candidatus Tenderia electrophaga</name>
    <dbReference type="NCBI Taxonomy" id="1748243"/>
    <lineage>
        <taxon>Bacteria</taxon>
        <taxon>Pseudomonadati</taxon>
        <taxon>Pseudomonadota</taxon>
        <taxon>Gammaproteobacteria</taxon>
        <taxon>Candidatus Tenderiales</taxon>
        <taxon>Candidatus Tenderiaceae</taxon>
        <taxon>Candidatus Tenderia</taxon>
    </lineage>
</organism>
<dbReference type="EMBL" id="DRNF01000227">
    <property type="protein sequence ID" value="HHJ80699.1"/>
    <property type="molecule type" value="Genomic_DNA"/>
</dbReference>
<dbReference type="Gene3D" id="3.40.50.150">
    <property type="entry name" value="Vaccinia Virus protein VP39"/>
    <property type="match status" value="1"/>
</dbReference>
<dbReference type="GO" id="GO:0004719">
    <property type="term" value="F:protein-L-isoaspartate (D-aspartate) O-methyltransferase activity"/>
    <property type="evidence" value="ECO:0007669"/>
    <property type="project" value="UniProtKB-UniRule"/>
</dbReference>
<evidence type="ECO:0000256" key="1">
    <source>
        <dbReference type="ARBA" id="ARBA00004496"/>
    </source>
</evidence>
<sequence length="225" mass="24185">MLTVNEMIKGVEAEAKISSSWTGRGKISAQVLAAMVSVPRHVFVPEALFHSAYENTPLPIGYGQTISQPFIVALMTDLLGLQGDEVVLEVGTGSGYQAAILSRLAKKVYSIDNMAQLIVAARQRLQRLGYENVEVIWGNGYEGLPAEAPFDAILVAAAAPYVPKPLLDQLRPGGKMLIPVGRQGFAQELKLLQKSPLGEIESSVVLPVAFVPLTDKLFSDASLQV</sequence>
<reference evidence="8" key="1">
    <citation type="journal article" date="2020" name="mSystems">
        <title>Genome- and Community-Level Interaction Insights into Carbon Utilization and Element Cycling Functions of Hydrothermarchaeota in Hydrothermal Sediment.</title>
        <authorList>
            <person name="Zhou Z."/>
            <person name="Liu Y."/>
            <person name="Xu W."/>
            <person name="Pan J."/>
            <person name="Luo Z.H."/>
            <person name="Li M."/>
        </authorList>
    </citation>
    <scope>NUCLEOTIDE SEQUENCE [LARGE SCALE GENOMIC DNA]</scope>
    <source>
        <strain evidence="8">HyVt-505</strain>
    </source>
</reference>
<dbReference type="AlphaFoldDB" id="A0A832J3K7"/>
<evidence type="ECO:0000256" key="3">
    <source>
        <dbReference type="ARBA" id="ARBA00022490"/>
    </source>
</evidence>
<gene>
    <name evidence="7" type="primary">pcm</name>
    <name evidence="8" type="ORF">ENJ65_03605</name>
</gene>
<dbReference type="Proteomes" id="UP000885832">
    <property type="component" value="Unassembled WGS sequence"/>
</dbReference>
<dbReference type="Pfam" id="PF01135">
    <property type="entry name" value="PCMT"/>
    <property type="match status" value="1"/>
</dbReference>
<dbReference type="PANTHER" id="PTHR11579">
    <property type="entry name" value="PROTEIN-L-ISOASPARTATE O-METHYLTRANSFERASE"/>
    <property type="match status" value="1"/>
</dbReference>
<name>A0A832J3K7_9GAMM</name>
<feature type="active site" evidence="7">
    <location>
        <position position="67"/>
    </location>
</feature>
<accession>A0A832J3K7</accession>
<evidence type="ECO:0000256" key="4">
    <source>
        <dbReference type="ARBA" id="ARBA00022603"/>
    </source>
</evidence>
<comment type="catalytic activity">
    <reaction evidence="7">
        <text>[protein]-L-isoaspartate + S-adenosyl-L-methionine = [protein]-L-isoaspartate alpha-methyl ester + S-adenosyl-L-homocysteine</text>
        <dbReference type="Rhea" id="RHEA:12705"/>
        <dbReference type="Rhea" id="RHEA-COMP:12143"/>
        <dbReference type="Rhea" id="RHEA-COMP:12144"/>
        <dbReference type="ChEBI" id="CHEBI:57856"/>
        <dbReference type="ChEBI" id="CHEBI:59789"/>
        <dbReference type="ChEBI" id="CHEBI:90596"/>
        <dbReference type="ChEBI" id="CHEBI:90598"/>
        <dbReference type="EC" id="2.1.1.77"/>
    </reaction>
</comment>
<comment type="similarity">
    <text evidence="2 7">Belongs to the methyltransferase superfamily. L-isoaspartyl/D-aspartyl protein methyltransferase family.</text>
</comment>
<dbReference type="FunFam" id="3.40.50.150:FF:000010">
    <property type="entry name" value="Protein-L-isoaspartate O-methyltransferase"/>
    <property type="match status" value="1"/>
</dbReference>
<dbReference type="CDD" id="cd02440">
    <property type="entry name" value="AdoMet_MTases"/>
    <property type="match status" value="1"/>
</dbReference>
<dbReference type="GO" id="GO:0030091">
    <property type="term" value="P:protein repair"/>
    <property type="evidence" value="ECO:0007669"/>
    <property type="project" value="UniProtKB-UniRule"/>
</dbReference>